<organism evidence="2 3">
    <name type="scientific">Cymbomonas tetramitiformis</name>
    <dbReference type="NCBI Taxonomy" id="36881"/>
    <lineage>
        <taxon>Eukaryota</taxon>
        <taxon>Viridiplantae</taxon>
        <taxon>Chlorophyta</taxon>
        <taxon>Pyramimonadophyceae</taxon>
        <taxon>Pyramimonadales</taxon>
        <taxon>Pyramimonadaceae</taxon>
        <taxon>Cymbomonas</taxon>
    </lineage>
</organism>
<evidence type="ECO:0000313" key="3">
    <source>
        <dbReference type="Proteomes" id="UP001190700"/>
    </source>
</evidence>
<comment type="caution">
    <text evidence="2">The sequence shown here is derived from an EMBL/GenBank/DDBJ whole genome shotgun (WGS) entry which is preliminary data.</text>
</comment>
<dbReference type="EMBL" id="LGRX02012249">
    <property type="protein sequence ID" value="KAK3267703.1"/>
    <property type="molecule type" value="Genomic_DNA"/>
</dbReference>
<accession>A0AAE0FXP9</accession>
<keyword evidence="3" id="KW-1185">Reference proteome</keyword>
<dbReference type="Proteomes" id="UP001190700">
    <property type="component" value="Unassembled WGS sequence"/>
</dbReference>
<reference evidence="2 3" key="1">
    <citation type="journal article" date="2015" name="Genome Biol. Evol.">
        <title>Comparative Genomics of a Bacterivorous Green Alga Reveals Evolutionary Causalities and Consequences of Phago-Mixotrophic Mode of Nutrition.</title>
        <authorList>
            <person name="Burns J.A."/>
            <person name="Paasch A."/>
            <person name="Narechania A."/>
            <person name="Kim E."/>
        </authorList>
    </citation>
    <scope>NUCLEOTIDE SEQUENCE [LARGE SCALE GENOMIC DNA]</scope>
    <source>
        <strain evidence="2 3">PLY_AMNH</strain>
    </source>
</reference>
<proteinExistence type="predicted"/>
<evidence type="ECO:0000313" key="2">
    <source>
        <dbReference type="EMBL" id="KAK3267703.1"/>
    </source>
</evidence>
<gene>
    <name evidence="2" type="ORF">CYMTET_23760</name>
</gene>
<sequence length="146" mass="15268">MGIDDYRGKQRVRSFCVLALDDESAESMHALALMHILQAAADDGPDAFAAAVETHGPPAVLSASGPPGGIDVSAYGFTVGGAVGEDAADSAEKDVLQDLHELSDIKMDALGERARRQSSFPSSTAAHGQVDRTEGLYQTREHVSSA</sequence>
<protein>
    <submittedName>
        <fullName evidence="2">Uncharacterized protein</fullName>
    </submittedName>
</protein>
<feature type="region of interest" description="Disordered" evidence="1">
    <location>
        <begin position="113"/>
        <end position="146"/>
    </location>
</feature>
<evidence type="ECO:0000256" key="1">
    <source>
        <dbReference type="SAM" id="MobiDB-lite"/>
    </source>
</evidence>
<feature type="compositionally biased region" description="Basic and acidic residues" evidence="1">
    <location>
        <begin position="129"/>
        <end position="146"/>
    </location>
</feature>
<feature type="compositionally biased region" description="Polar residues" evidence="1">
    <location>
        <begin position="117"/>
        <end position="126"/>
    </location>
</feature>
<dbReference type="AlphaFoldDB" id="A0AAE0FXP9"/>
<name>A0AAE0FXP9_9CHLO</name>